<dbReference type="VEuPathDB" id="TrichDB:TRFO_16584"/>
<evidence type="ECO:0000256" key="2">
    <source>
        <dbReference type="ARBA" id="ARBA00004245"/>
    </source>
</evidence>
<dbReference type="AlphaFoldDB" id="A0A1J4KUT2"/>
<evidence type="ECO:0000256" key="7">
    <source>
        <dbReference type="SAM" id="MobiDB-lite"/>
    </source>
</evidence>
<dbReference type="GeneID" id="94833773"/>
<dbReference type="Proteomes" id="UP000179807">
    <property type="component" value="Unassembled WGS sequence"/>
</dbReference>
<dbReference type="Pfam" id="PF13864">
    <property type="entry name" value="Enkurin"/>
    <property type="match status" value="1"/>
</dbReference>
<comment type="subcellular location">
    <subcellularLocation>
        <location evidence="1">Cell projection</location>
        <location evidence="1">Cilium</location>
    </subcellularLocation>
    <subcellularLocation>
        <location evidence="2">Cytoplasm</location>
        <location evidence="2">Cytoskeleton</location>
    </subcellularLocation>
</comment>
<keyword evidence="10" id="KW-1185">Reference proteome</keyword>
<dbReference type="GO" id="GO:0005516">
    <property type="term" value="F:calmodulin binding"/>
    <property type="evidence" value="ECO:0007669"/>
    <property type="project" value="TreeGrafter"/>
</dbReference>
<proteinExistence type="predicted"/>
<dbReference type="PANTHER" id="PTHR21490:SF0">
    <property type="entry name" value="ENKURIN"/>
    <property type="match status" value="1"/>
</dbReference>
<evidence type="ECO:0000259" key="8">
    <source>
        <dbReference type="PROSITE" id="PS51665"/>
    </source>
</evidence>
<keyword evidence="6" id="KW-0175">Coiled coil</keyword>
<gene>
    <name evidence="9" type="ORF">TRFO_16584</name>
</gene>
<comment type="caution">
    <text evidence="9">The sequence shown here is derived from an EMBL/GenBank/DDBJ whole genome shotgun (WGS) entry which is preliminary data.</text>
</comment>
<dbReference type="PANTHER" id="PTHR21490">
    <property type="entry name" value="ENKURIN-RELATED"/>
    <property type="match status" value="1"/>
</dbReference>
<protein>
    <submittedName>
        <fullName evidence="9">Enkurin</fullName>
    </submittedName>
</protein>
<feature type="region of interest" description="Disordered" evidence="7">
    <location>
        <begin position="101"/>
        <end position="138"/>
    </location>
</feature>
<dbReference type="OrthoDB" id="2123594at2759"/>
<dbReference type="GO" id="GO:0005856">
    <property type="term" value="C:cytoskeleton"/>
    <property type="evidence" value="ECO:0007669"/>
    <property type="project" value="UniProtKB-SubCell"/>
</dbReference>
<evidence type="ECO:0000256" key="6">
    <source>
        <dbReference type="SAM" id="Coils"/>
    </source>
</evidence>
<feature type="domain" description="Enkurin" evidence="8">
    <location>
        <begin position="185"/>
        <end position="277"/>
    </location>
</feature>
<dbReference type="GO" id="GO:0005929">
    <property type="term" value="C:cilium"/>
    <property type="evidence" value="ECO:0007669"/>
    <property type="project" value="UniProtKB-SubCell"/>
</dbReference>
<dbReference type="PROSITE" id="PS51665">
    <property type="entry name" value="ENKURIN"/>
    <property type="match status" value="1"/>
</dbReference>
<evidence type="ECO:0000313" key="9">
    <source>
        <dbReference type="EMBL" id="OHT13269.1"/>
    </source>
</evidence>
<evidence type="ECO:0000313" key="10">
    <source>
        <dbReference type="Proteomes" id="UP000179807"/>
    </source>
</evidence>
<dbReference type="InterPro" id="IPR052102">
    <property type="entry name" value="Enkurin_domain-protein"/>
</dbReference>
<sequence length="279" mass="32905">MNYYTTNMMTIIHPQFKKKLNEIPLYFCTLISFISDMFDDEEETIYNLIPKPPPVIVKEPLHKSKYANSSHFETVKKRAHGTMGEPNDVMRKDPKVDYLKKGSRCRNLGPKERTMPHGQETLNKPPVPRQKEIPKQKPHPKKNLILENWKKAPTTKKLHPEKPVTWYTDKKDFGKVPKYLERVKDEYQGENAYWDEIREAMLPEDSETRCRLLTEEERLEILEGLNANLNDLKRRYGSLSFGMDHLSFRKKKENMEAEMAQIEADIKTFSRQNVYITES</sequence>
<reference evidence="9" key="1">
    <citation type="submission" date="2016-10" db="EMBL/GenBank/DDBJ databases">
        <authorList>
            <person name="Benchimol M."/>
            <person name="Almeida L.G."/>
            <person name="Vasconcelos A.T."/>
            <person name="Perreira-Neves A."/>
            <person name="Rosa I.A."/>
            <person name="Tasca T."/>
            <person name="Bogo M.R."/>
            <person name="de Souza W."/>
        </authorList>
    </citation>
    <scope>NUCLEOTIDE SEQUENCE [LARGE SCALE GENOMIC DNA]</scope>
    <source>
        <strain evidence="9">K</strain>
    </source>
</reference>
<dbReference type="RefSeq" id="XP_068366405.1">
    <property type="nucleotide sequence ID" value="XM_068499069.1"/>
</dbReference>
<evidence type="ECO:0000256" key="4">
    <source>
        <dbReference type="ARBA" id="ARBA00023212"/>
    </source>
</evidence>
<evidence type="ECO:0000256" key="1">
    <source>
        <dbReference type="ARBA" id="ARBA00004138"/>
    </source>
</evidence>
<keyword evidence="3" id="KW-0963">Cytoplasm</keyword>
<keyword evidence="4" id="KW-0206">Cytoskeleton</keyword>
<accession>A0A1J4KUT2</accession>
<evidence type="ECO:0000256" key="5">
    <source>
        <dbReference type="ARBA" id="ARBA00023273"/>
    </source>
</evidence>
<organism evidence="9 10">
    <name type="scientific">Tritrichomonas foetus</name>
    <dbReference type="NCBI Taxonomy" id="1144522"/>
    <lineage>
        <taxon>Eukaryota</taxon>
        <taxon>Metamonada</taxon>
        <taxon>Parabasalia</taxon>
        <taxon>Tritrichomonadida</taxon>
        <taxon>Tritrichomonadidae</taxon>
        <taxon>Tritrichomonas</taxon>
    </lineage>
</organism>
<feature type="coiled-coil region" evidence="6">
    <location>
        <begin position="212"/>
        <end position="272"/>
    </location>
</feature>
<dbReference type="InterPro" id="IPR027012">
    <property type="entry name" value="Enkurin_dom"/>
</dbReference>
<keyword evidence="5" id="KW-0966">Cell projection</keyword>
<evidence type="ECO:0000256" key="3">
    <source>
        <dbReference type="ARBA" id="ARBA00022490"/>
    </source>
</evidence>
<name>A0A1J4KUT2_9EUKA</name>
<dbReference type="EMBL" id="MLAK01000544">
    <property type="protein sequence ID" value="OHT13269.1"/>
    <property type="molecule type" value="Genomic_DNA"/>
</dbReference>